<dbReference type="GO" id="GO:0004352">
    <property type="term" value="F:glutamate dehydrogenase (NAD+) activity"/>
    <property type="evidence" value="ECO:0007669"/>
    <property type="project" value="TreeGrafter"/>
</dbReference>
<keyword evidence="6" id="KW-0520">NAD</keyword>
<dbReference type="CDD" id="cd01076">
    <property type="entry name" value="NAD_bind_1_Glu_DH"/>
    <property type="match status" value="1"/>
</dbReference>
<feature type="binding site" evidence="6">
    <location>
        <position position="189"/>
    </location>
    <ligand>
        <name>NAD(+)</name>
        <dbReference type="ChEBI" id="CHEBI:57540"/>
    </ligand>
</feature>
<dbReference type="InterPro" id="IPR036291">
    <property type="entry name" value="NAD(P)-bd_dom_sf"/>
</dbReference>
<dbReference type="SUPFAM" id="SSF53223">
    <property type="entry name" value="Aminoacid dehydrogenase-like, N-terminal domain"/>
    <property type="match status" value="1"/>
</dbReference>
<gene>
    <name evidence="10" type="ORF">CUJ86_07290</name>
</gene>
<dbReference type="Proteomes" id="UP000292580">
    <property type="component" value="Unassembled WGS sequence"/>
</dbReference>
<feature type="binding site" evidence="6">
    <location>
        <position position="220"/>
    </location>
    <ligand>
        <name>NAD(+)</name>
        <dbReference type="ChEBI" id="CHEBI:57540"/>
    </ligand>
</feature>
<evidence type="ECO:0000313" key="11">
    <source>
        <dbReference type="Proteomes" id="UP000292580"/>
    </source>
</evidence>
<evidence type="ECO:0000256" key="4">
    <source>
        <dbReference type="PIRNR" id="PIRNR000185"/>
    </source>
</evidence>
<dbReference type="InterPro" id="IPR033922">
    <property type="entry name" value="NAD_bind_Glu_DH"/>
</dbReference>
<dbReference type="RefSeq" id="WP_130646917.1">
    <property type="nucleotide sequence ID" value="NZ_PGCL01000003.1"/>
</dbReference>
<organism evidence="10 11">
    <name type="scientific">Methanofollis fontis</name>
    <dbReference type="NCBI Taxonomy" id="2052832"/>
    <lineage>
        <taxon>Archaea</taxon>
        <taxon>Methanobacteriati</taxon>
        <taxon>Methanobacteriota</taxon>
        <taxon>Stenosarchaea group</taxon>
        <taxon>Methanomicrobia</taxon>
        <taxon>Methanomicrobiales</taxon>
        <taxon>Methanomicrobiaceae</taxon>
        <taxon>Methanofollis</taxon>
    </lineage>
</organism>
<keyword evidence="11" id="KW-1185">Reference proteome</keyword>
<feature type="binding site" evidence="6">
    <location>
        <position position="93"/>
    </location>
    <ligand>
        <name>substrate</name>
    </ligand>
</feature>
<dbReference type="PANTHER" id="PTHR11606">
    <property type="entry name" value="GLUTAMATE DEHYDROGENASE"/>
    <property type="match status" value="1"/>
</dbReference>
<sequence>MTQTDLFETIRQHVCQCAYDLNLAPDVEAILKMPMREFHVSIPVRMDDGHIHTFQGFRVQYNDARGPTKGGIRYHPDETIDTIRGLAAIMTWKCALFGLPLGGAKGGVVCNPKEMSEGELERLSRAYIQAISRFIGPERDIPAPDVYTNPRIMAWMMDEYSKIAGQTTFGAITGKPLVVGGSEGRLDATARGGWYVIGEAAQDAGIDLKNATVAIQGFGNVGAHAARLGQYLAGARVVAVSDSRGGVMNRDGIEIHRLQEHKAETGSVAGFLGTEPISNEDLLELDVDILIPAALENVVNAANADRIRARIIAEFANGPVSNEADAMLKEKDVILIPDLLCNGGGVVVSYFEMVQNLNMDHWDAADVDSRLRKMMTMTYHTVHETAQKKGFSLRQAAYTIAVHNIVEAMQARGWV</sequence>
<evidence type="ECO:0000256" key="5">
    <source>
        <dbReference type="PIRSR" id="PIRSR000185-1"/>
    </source>
</evidence>
<dbReference type="Pfam" id="PF00208">
    <property type="entry name" value="ELFV_dehydrog"/>
    <property type="match status" value="1"/>
</dbReference>
<evidence type="ECO:0000256" key="6">
    <source>
        <dbReference type="PIRSR" id="PIRSR000185-2"/>
    </source>
</evidence>
<dbReference type="PIRSF" id="PIRSF000185">
    <property type="entry name" value="Glu_DH"/>
    <property type="match status" value="1"/>
</dbReference>
<dbReference type="SMART" id="SM00839">
    <property type="entry name" value="ELFV_dehydrog"/>
    <property type="match status" value="1"/>
</dbReference>
<keyword evidence="6" id="KW-0547">Nucleotide-binding</keyword>
<dbReference type="InterPro" id="IPR006097">
    <property type="entry name" value="Glu/Leu/Phe/Val/Trp_DH_dimer"/>
</dbReference>
<protein>
    <recommendedName>
        <fullName evidence="4">Glutamate dehydrogenase</fullName>
    </recommendedName>
</protein>
<evidence type="ECO:0000259" key="9">
    <source>
        <dbReference type="SMART" id="SM00839"/>
    </source>
</evidence>
<evidence type="ECO:0000256" key="3">
    <source>
        <dbReference type="ARBA" id="ARBA00023002"/>
    </source>
</evidence>
<keyword evidence="3 4" id="KW-0560">Oxidoreductase</keyword>
<dbReference type="Gene3D" id="3.40.50.10860">
    <property type="entry name" value="Leucine Dehydrogenase, chain A, domain 1"/>
    <property type="match status" value="1"/>
</dbReference>
<comment type="similarity">
    <text evidence="1 4 8">Belongs to the Glu/Leu/Phe/Val dehydrogenases family.</text>
</comment>
<dbReference type="FunFam" id="3.40.50.10860:FF:000003">
    <property type="entry name" value="Glutamate dehydrogenase"/>
    <property type="match status" value="1"/>
</dbReference>
<proteinExistence type="inferred from homology"/>
<dbReference type="GO" id="GO:0000166">
    <property type="term" value="F:nucleotide binding"/>
    <property type="evidence" value="ECO:0007669"/>
    <property type="project" value="UniProtKB-KW"/>
</dbReference>
<dbReference type="InterPro" id="IPR006096">
    <property type="entry name" value="Glu/Leu/Phe/Val/Trp_DH_C"/>
</dbReference>
<evidence type="ECO:0000256" key="1">
    <source>
        <dbReference type="ARBA" id="ARBA00006382"/>
    </source>
</evidence>
<dbReference type="InterPro" id="IPR014362">
    <property type="entry name" value="Glu_DH"/>
</dbReference>
<feature type="binding site" evidence="6">
    <location>
        <position position="69"/>
    </location>
    <ligand>
        <name>substrate</name>
    </ligand>
</feature>
<reference evidence="10 11" key="1">
    <citation type="submission" date="2017-11" db="EMBL/GenBank/DDBJ databases">
        <title>Isolation and Characterization of Methanofollis Species from Methane Seep Offshore SW Taiwan.</title>
        <authorList>
            <person name="Teng N.-H."/>
            <person name="Lai M.-C."/>
            <person name="Chen S.-C."/>
        </authorList>
    </citation>
    <scope>NUCLEOTIDE SEQUENCE [LARGE SCALE GENOMIC DNA]</scope>
    <source>
        <strain evidence="10 11">FWC-SCC2</strain>
    </source>
</reference>
<dbReference type="SUPFAM" id="SSF51735">
    <property type="entry name" value="NAD(P)-binding Rossmann-fold domains"/>
    <property type="match status" value="1"/>
</dbReference>
<feature type="active site" description="Proton donor" evidence="5">
    <location>
        <position position="105"/>
    </location>
</feature>
<feature type="domain" description="Glutamate/phenylalanine/leucine/valine/L-tryptophan dehydrogenase C-terminal" evidence="9">
    <location>
        <begin position="182"/>
        <end position="413"/>
    </location>
</feature>
<accession>A0A483CRB2</accession>
<dbReference type="OrthoDB" id="6425at2157"/>
<evidence type="ECO:0000256" key="2">
    <source>
        <dbReference type="ARBA" id="ARBA00011643"/>
    </source>
</evidence>
<dbReference type="GO" id="GO:0006538">
    <property type="term" value="P:L-glutamate catabolic process"/>
    <property type="evidence" value="ECO:0007669"/>
    <property type="project" value="TreeGrafter"/>
</dbReference>
<dbReference type="PANTHER" id="PTHR11606:SF13">
    <property type="entry name" value="GLUTAMATE DEHYDROGENASE 1, MITOCHONDRIAL"/>
    <property type="match status" value="1"/>
</dbReference>
<feature type="binding site" evidence="6">
    <location>
        <position position="349"/>
    </location>
    <ligand>
        <name>substrate</name>
    </ligand>
</feature>
<evidence type="ECO:0000313" key="10">
    <source>
        <dbReference type="EMBL" id="TAJ43861.1"/>
    </source>
</evidence>
<evidence type="ECO:0000256" key="7">
    <source>
        <dbReference type="PIRSR" id="PIRSR000185-3"/>
    </source>
</evidence>
<dbReference type="InterPro" id="IPR033524">
    <property type="entry name" value="Glu/Leu/Phe/Val_DH_AS"/>
</dbReference>
<feature type="site" description="Important for catalysis" evidence="7">
    <location>
        <position position="145"/>
    </location>
</feature>
<dbReference type="PROSITE" id="PS00074">
    <property type="entry name" value="GLFV_DEHYDROGENASE"/>
    <property type="match status" value="1"/>
</dbReference>
<dbReference type="PRINTS" id="PR00082">
    <property type="entry name" value="GLFDHDRGNASE"/>
</dbReference>
<name>A0A483CRB2_9EURY</name>
<dbReference type="AlphaFoldDB" id="A0A483CRB2"/>
<dbReference type="Pfam" id="PF02812">
    <property type="entry name" value="ELFV_dehydrog_N"/>
    <property type="match status" value="1"/>
</dbReference>
<dbReference type="InterPro" id="IPR046346">
    <property type="entry name" value="Aminoacid_DH-like_N_sf"/>
</dbReference>
<dbReference type="InterPro" id="IPR006095">
    <property type="entry name" value="Glu/Leu/Phe/Val/Trp_DH"/>
</dbReference>
<comment type="subunit">
    <text evidence="2">Homohexamer.</text>
</comment>
<dbReference type="Gene3D" id="3.40.50.720">
    <property type="entry name" value="NAD(P)-binding Rossmann-like Domain"/>
    <property type="match status" value="1"/>
</dbReference>
<evidence type="ECO:0000256" key="8">
    <source>
        <dbReference type="RuleBase" id="RU004417"/>
    </source>
</evidence>
<comment type="caution">
    <text evidence="10">The sequence shown here is derived from an EMBL/GenBank/DDBJ whole genome shotgun (WGS) entry which is preliminary data.</text>
</comment>
<dbReference type="EMBL" id="PGCL01000003">
    <property type="protein sequence ID" value="TAJ43861.1"/>
    <property type="molecule type" value="Genomic_DNA"/>
</dbReference>